<dbReference type="GO" id="GO:0004170">
    <property type="term" value="F:dUTP diphosphatase activity"/>
    <property type="evidence" value="ECO:0007669"/>
    <property type="project" value="UniProtKB-UniRule"/>
</dbReference>
<dbReference type="InterPro" id="IPR036157">
    <property type="entry name" value="dUTPase-like_sf"/>
</dbReference>
<comment type="caution">
    <text evidence="5">Lacks conserved residue(s) required for the propagation of feature annotation.</text>
</comment>
<dbReference type="GO" id="GO:0046081">
    <property type="term" value="P:dUTP catabolic process"/>
    <property type="evidence" value="ECO:0007669"/>
    <property type="project" value="InterPro"/>
</dbReference>
<dbReference type="InterPro" id="IPR029054">
    <property type="entry name" value="dUTPase-like"/>
</dbReference>
<keyword evidence="5" id="KW-0460">Magnesium</keyword>
<feature type="domain" description="dUTPase-like" evidence="6">
    <location>
        <begin position="19"/>
        <end position="152"/>
    </location>
</feature>
<comment type="cofactor">
    <cofactor evidence="5">
        <name>Mg(2+)</name>
        <dbReference type="ChEBI" id="CHEBI:18420"/>
    </cofactor>
</comment>
<dbReference type="InterPro" id="IPR033704">
    <property type="entry name" value="dUTPase_trimeric"/>
</dbReference>
<dbReference type="InterPro" id="IPR008181">
    <property type="entry name" value="dUTPase"/>
</dbReference>
<comment type="catalytic activity">
    <reaction evidence="4 5">
        <text>dUTP + H2O = dUMP + diphosphate + H(+)</text>
        <dbReference type="Rhea" id="RHEA:10248"/>
        <dbReference type="ChEBI" id="CHEBI:15377"/>
        <dbReference type="ChEBI" id="CHEBI:15378"/>
        <dbReference type="ChEBI" id="CHEBI:33019"/>
        <dbReference type="ChEBI" id="CHEBI:61555"/>
        <dbReference type="ChEBI" id="CHEBI:246422"/>
        <dbReference type="EC" id="3.6.1.23"/>
    </reaction>
</comment>
<gene>
    <name evidence="5" type="primary">dut</name>
    <name evidence="7" type="ORF">CIT25_35000</name>
</gene>
<comment type="similarity">
    <text evidence="1 5">Belongs to the dUTPase family.</text>
</comment>
<dbReference type="NCBIfam" id="TIGR00576">
    <property type="entry name" value="dut"/>
    <property type="match status" value="1"/>
</dbReference>
<dbReference type="EC" id="3.6.1.23" evidence="5"/>
<dbReference type="RefSeq" id="WP_095489629.1">
    <property type="nucleotide sequence ID" value="NZ_CP088151.1"/>
</dbReference>
<accession>A0AB36R073</accession>
<dbReference type="EMBL" id="NPKI01000051">
    <property type="protein sequence ID" value="PAP97797.1"/>
    <property type="molecule type" value="Genomic_DNA"/>
</dbReference>
<evidence type="ECO:0000256" key="5">
    <source>
        <dbReference type="HAMAP-Rule" id="MF_00116"/>
    </source>
</evidence>
<dbReference type="HAMAP" id="MF_00116">
    <property type="entry name" value="dUTPase_bact"/>
    <property type="match status" value="1"/>
</dbReference>
<dbReference type="GO" id="GO:0006226">
    <property type="term" value="P:dUMP biosynthetic process"/>
    <property type="evidence" value="ECO:0007669"/>
    <property type="project" value="UniProtKB-UniRule"/>
</dbReference>
<evidence type="ECO:0000256" key="3">
    <source>
        <dbReference type="ARBA" id="ARBA00023080"/>
    </source>
</evidence>
<dbReference type="Pfam" id="PF00692">
    <property type="entry name" value="dUTPase"/>
    <property type="match status" value="1"/>
</dbReference>
<evidence type="ECO:0000313" key="7">
    <source>
        <dbReference type="EMBL" id="PAP97797.1"/>
    </source>
</evidence>
<dbReference type="Gene3D" id="2.70.40.10">
    <property type="match status" value="1"/>
</dbReference>
<keyword evidence="5" id="KW-0479">Metal-binding</keyword>
<organism evidence="7 8">
    <name type="scientific">Mesorhizobium mediterraneum</name>
    <dbReference type="NCBI Taxonomy" id="43617"/>
    <lineage>
        <taxon>Bacteria</taxon>
        <taxon>Pseudomonadati</taxon>
        <taxon>Pseudomonadota</taxon>
        <taxon>Alphaproteobacteria</taxon>
        <taxon>Hyphomicrobiales</taxon>
        <taxon>Phyllobacteriaceae</taxon>
        <taxon>Mesorhizobium</taxon>
    </lineage>
</organism>
<keyword evidence="8" id="KW-1185">Reference proteome</keyword>
<evidence type="ECO:0000256" key="4">
    <source>
        <dbReference type="ARBA" id="ARBA00047686"/>
    </source>
</evidence>
<name>A0AB36R073_9HYPH</name>
<dbReference type="AlphaFoldDB" id="A0AB36R073"/>
<evidence type="ECO:0000256" key="2">
    <source>
        <dbReference type="ARBA" id="ARBA00022801"/>
    </source>
</evidence>
<dbReference type="PANTHER" id="PTHR11241:SF0">
    <property type="entry name" value="DEOXYURIDINE 5'-TRIPHOSPHATE NUCLEOTIDOHYDROLASE"/>
    <property type="match status" value="1"/>
</dbReference>
<dbReference type="NCBIfam" id="NF001862">
    <property type="entry name" value="PRK00601.1"/>
    <property type="match status" value="1"/>
</dbReference>
<reference evidence="8" key="1">
    <citation type="submission" date="2017-08" db="EMBL/GenBank/DDBJ databases">
        <title>Mesorhizobium wenxinae sp. nov., a novel rhizobial species isolated from root nodules of chickpea (Cicer arietinum L.).</title>
        <authorList>
            <person name="Zhang J."/>
        </authorList>
    </citation>
    <scope>NUCLEOTIDE SEQUENCE [LARGE SCALE GENOMIC DNA]</scope>
    <source>
        <strain evidence="8">USDA 3392</strain>
    </source>
</reference>
<comment type="pathway">
    <text evidence="5">Pyrimidine metabolism; dUMP biosynthesis; dUMP from dCTP (dUTP route): step 2/2.</text>
</comment>
<proteinExistence type="inferred from homology"/>
<feature type="binding site" evidence="5">
    <location>
        <begin position="73"/>
        <end position="75"/>
    </location>
    <ligand>
        <name>substrate</name>
    </ligand>
</feature>
<comment type="caution">
    <text evidence="7">The sequence shown here is derived from an EMBL/GenBank/DDBJ whole genome shotgun (WGS) entry which is preliminary data.</text>
</comment>
<comment type="function">
    <text evidence="5">This enzyme is involved in nucleotide metabolism: it produces dUMP, the immediate precursor of thymidine nucleotides and it decreases the intracellular concentration of dUTP so that uracil cannot be incorporated into DNA.</text>
</comment>
<dbReference type="PANTHER" id="PTHR11241">
    <property type="entry name" value="DEOXYURIDINE 5'-TRIPHOSPHATE NUCLEOTIDOHYDROLASE"/>
    <property type="match status" value="1"/>
</dbReference>
<keyword evidence="3 5" id="KW-0546">Nucleotide metabolism</keyword>
<sequence>MIENRALVRAVCLPHARGIEVPQYSTAGSSGLDIRAAVPDDKPIIITPGEWAMVPTGLRIEIPNGFEGQVRTRSGIAMQHGIVVLNSPGTIDSDYRGEVKVLLINHGKSSFTISRGDRIAQLVIVSYCSIELKIVKSIGSTTREESGFGSSGIK</sequence>
<feature type="binding site" evidence="5">
    <location>
        <begin position="90"/>
        <end position="92"/>
    </location>
    <ligand>
        <name>substrate</name>
    </ligand>
</feature>
<feature type="binding site" evidence="5">
    <location>
        <position position="86"/>
    </location>
    <ligand>
        <name>substrate</name>
    </ligand>
</feature>
<dbReference type="GO" id="GO:0000287">
    <property type="term" value="F:magnesium ion binding"/>
    <property type="evidence" value="ECO:0007669"/>
    <property type="project" value="UniProtKB-UniRule"/>
</dbReference>
<protein>
    <recommendedName>
        <fullName evidence="5">Deoxyuridine 5'-triphosphate nucleotidohydrolase</fullName>
        <shortName evidence="5">dUTPase</shortName>
        <ecNumber evidence="5">3.6.1.23</ecNumber>
    </recommendedName>
    <alternativeName>
        <fullName evidence="5">dUTP pyrophosphatase</fullName>
    </alternativeName>
</protein>
<keyword evidence="2 5" id="KW-0378">Hydrolase</keyword>
<dbReference type="CDD" id="cd07557">
    <property type="entry name" value="trimeric_dUTPase"/>
    <property type="match status" value="1"/>
</dbReference>
<evidence type="ECO:0000259" key="6">
    <source>
        <dbReference type="Pfam" id="PF00692"/>
    </source>
</evidence>
<evidence type="ECO:0000256" key="1">
    <source>
        <dbReference type="ARBA" id="ARBA00006581"/>
    </source>
</evidence>
<dbReference type="Proteomes" id="UP000216215">
    <property type="component" value="Unassembled WGS sequence"/>
</dbReference>
<evidence type="ECO:0000313" key="8">
    <source>
        <dbReference type="Proteomes" id="UP000216215"/>
    </source>
</evidence>
<dbReference type="SUPFAM" id="SSF51283">
    <property type="entry name" value="dUTPase-like"/>
    <property type="match status" value="1"/>
</dbReference>